<dbReference type="GO" id="GO:0006139">
    <property type="term" value="P:nucleobase-containing compound metabolic process"/>
    <property type="evidence" value="ECO:0007669"/>
    <property type="project" value="InterPro"/>
</dbReference>
<dbReference type="EMBL" id="FLUL01000001">
    <property type="protein sequence ID" value="SBW02367.1"/>
    <property type="molecule type" value="Genomic_DNA"/>
</dbReference>
<dbReference type="GeneID" id="78081081"/>
<name>A0A212JSL6_9BACT</name>
<gene>
    <name evidence="2" type="ORF">KL86DYS2_12238</name>
</gene>
<evidence type="ECO:0000259" key="1">
    <source>
        <dbReference type="SMART" id="SM00474"/>
    </source>
</evidence>
<dbReference type="SUPFAM" id="SSF53098">
    <property type="entry name" value="Ribonuclease H-like"/>
    <property type="match status" value="1"/>
</dbReference>
<dbReference type="SMART" id="SM00474">
    <property type="entry name" value="35EXOc"/>
    <property type="match status" value="1"/>
</dbReference>
<dbReference type="GO" id="GO:0003676">
    <property type="term" value="F:nucleic acid binding"/>
    <property type="evidence" value="ECO:0007669"/>
    <property type="project" value="InterPro"/>
</dbReference>
<protein>
    <recommendedName>
        <fullName evidence="1">3'-5' exonuclease domain-containing protein</fullName>
    </recommendedName>
</protein>
<dbReference type="PANTHER" id="PTHR47765">
    <property type="entry name" value="3'-5' EXONUCLEASE DOMAIN-CONTAINING PROTEIN"/>
    <property type="match status" value="1"/>
</dbReference>
<dbReference type="InterPro" id="IPR036397">
    <property type="entry name" value="RNaseH_sf"/>
</dbReference>
<evidence type="ECO:0000313" key="2">
    <source>
        <dbReference type="EMBL" id="SBW02367.1"/>
    </source>
</evidence>
<dbReference type="Gene3D" id="3.30.420.10">
    <property type="entry name" value="Ribonuclease H-like superfamily/Ribonuclease H"/>
    <property type="match status" value="1"/>
</dbReference>
<dbReference type="InterPro" id="IPR012337">
    <property type="entry name" value="RNaseH-like_sf"/>
</dbReference>
<organism evidence="2">
    <name type="scientific">uncultured Dysgonomonas sp</name>
    <dbReference type="NCBI Taxonomy" id="206096"/>
    <lineage>
        <taxon>Bacteria</taxon>
        <taxon>Pseudomonadati</taxon>
        <taxon>Bacteroidota</taxon>
        <taxon>Bacteroidia</taxon>
        <taxon>Bacteroidales</taxon>
        <taxon>Dysgonomonadaceae</taxon>
        <taxon>Dysgonomonas</taxon>
        <taxon>environmental samples</taxon>
    </lineage>
</organism>
<dbReference type="PANTHER" id="PTHR47765:SF2">
    <property type="entry name" value="EXONUCLEASE MUT-7 HOMOLOG"/>
    <property type="match status" value="1"/>
</dbReference>
<sequence>MVNTISKAELSTYAQEVFPGRIIVIQEETEAKKACDYLSKCEAIGFDTETRPAFRKGVTHQIALMQLSTIDTCFLFRLNLIGFPACLAELLVNPAVKKIGLSLKDDFSAIHKRMSLAPANFVELQSFVKDYGIEDNGLQRIYGILFEKRISKGQRLSNWEVDVLSDSQKMYAALDAWACLRIYNELKNKEKINSVRS</sequence>
<feature type="domain" description="3'-5' exonuclease" evidence="1">
    <location>
        <begin position="22"/>
        <end position="191"/>
    </location>
</feature>
<reference evidence="2" key="1">
    <citation type="submission" date="2016-04" db="EMBL/GenBank/DDBJ databases">
        <authorList>
            <person name="Evans L.H."/>
            <person name="Alamgir A."/>
            <person name="Owens N."/>
            <person name="Weber N.D."/>
            <person name="Virtaneva K."/>
            <person name="Barbian K."/>
            <person name="Babar A."/>
            <person name="Rosenke K."/>
        </authorList>
    </citation>
    <scope>NUCLEOTIDE SEQUENCE</scope>
    <source>
        <strain evidence="2">86-2</strain>
    </source>
</reference>
<dbReference type="Pfam" id="PF01612">
    <property type="entry name" value="DNA_pol_A_exo1"/>
    <property type="match status" value="1"/>
</dbReference>
<dbReference type="GO" id="GO:0008408">
    <property type="term" value="F:3'-5' exonuclease activity"/>
    <property type="evidence" value="ECO:0007669"/>
    <property type="project" value="InterPro"/>
</dbReference>
<dbReference type="InterPro" id="IPR052408">
    <property type="entry name" value="Exonuclease_MUT-7-like"/>
</dbReference>
<dbReference type="RefSeq" id="WP_006841769.1">
    <property type="nucleotide sequence ID" value="NZ_LT599021.1"/>
</dbReference>
<accession>A0A212JSL6</accession>
<dbReference type="CDD" id="cd06141">
    <property type="entry name" value="WRN_exo"/>
    <property type="match status" value="1"/>
</dbReference>
<proteinExistence type="predicted"/>
<dbReference type="AlphaFoldDB" id="A0A212JSL6"/>
<dbReference type="InterPro" id="IPR002562">
    <property type="entry name" value="3'-5'_exonuclease_dom"/>
</dbReference>